<dbReference type="AlphaFoldDB" id="A8Q7B7"/>
<accession>A8Q7B7</accession>
<dbReference type="EMBL" id="AAYY01000011">
    <property type="protein sequence ID" value="EDP42563.1"/>
    <property type="molecule type" value="Genomic_DNA"/>
</dbReference>
<proteinExistence type="predicted"/>
<organism evidence="1 2">
    <name type="scientific">Malassezia globosa (strain ATCC MYA-4612 / CBS 7966)</name>
    <name type="common">Dandruff-associated fungus</name>
    <dbReference type="NCBI Taxonomy" id="425265"/>
    <lineage>
        <taxon>Eukaryota</taxon>
        <taxon>Fungi</taxon>
        <taxon>Dikarya</taxon>
        <taxon>Basidiomycota</taxon>
        <taxon>Ustilaginomycotina</taxon>
        <taxon>Malasseziomycetes</taxon>
        <taxon>Malasseziales</taxon>
        <taxon>Malasseziaceae</taxon>
        <taxon>Malassezia</taxon>
    </lineage>
</organism>
<protein>
    <submittedName>
        <fullName evidence="1">Uncharacterized protein</fullName>
    </submittedName>
</protein>
<sequence length="347" mass="38074">MRSRETSVPAATIDPHMASGTVHDYGACSWTALATSQAFTDALRRDVHILVHAFALTWEWLDGKDMPNPAPAVSPLRKSLRYEYGALTVFERVWTRNQWKNASDVLGSDLATRRAFSDMVIRAFLDELAPVSPPTLSTTTTTTLNAVAATFALACWWHAQPPGTHDALYVDMHAYRALLELPERARLVLDDMLTHSVVPDTPPPSADVYYTVQELVSSVPLRVTVTPTTVPRLRASTMLLPKKTTTVSERQSAADMQMPLASASSPADEISQSIIDALGIPTLGTMPRAGASSCTAQALESLTHSHWQYGLSQQQVLEAAHSWDSPLCDEDPQERMSQILAHLRNMS</sequence>
<keyword evidence="2" id="KW-1185">Reference proteome</keyword>
<evidence type="ECO:0000313" key="2">
    <source>
        <dbReference type="Proteomes" id="UP000008837"/>
    </source>
</evidence>
<gene>
    <name evidence="1" type="ORF">MGL_3321</name>
</gene>
<dbReference type="KEGG" id="mgl:MGL_3321"/>
<reference evidence="1 2" key="1">
    <citation type="journal article" date="2007" name="Proc. Natl. Acad. Sci. U.S.A.">
        <title>Dandruff-associated Malassezia genomes reveal convergent and divergent virulence traits shared with plant and human fungal pathogens.</title>
        <authorList>
            <person name="Xu J."/>
            <person name="Saunders C.W."/>
            <person name="Hu P."/>
            <person name="Grant R.A."/>
            <person name="Boekhout T."/>
            <person name="Kuramae E.E."/>
            <person name="Kronstad J.W."/>
            <person name="Deangelis Y.M."/>
            <person name="Reeder N.L."/>
            <person name="Johnstone K.R."/>
            <person name="Leland M."/>
            <person name="Fieno A.M."/>
            <person name="Begley W.M."/>
            <person name="Sun Y."/>
            <person name="Lacey M.P."/>
            <person name="Chaudhary T."/>
            <person name="Keough T."/>
            <person name="Chu L."/>
            <person name="Sears R."/>
            <person name="Yuan B."/>
            <person name="Dawson T.L.Jr."/>
        </authorList>
    </citation>
    <scope>NUCLEOTIDE SEQUENCE [LARGE SCALE GENOMIC DNA]</scope>
    <source>
        <strain evidence="2">ATCC MYA-4612 / CBS 7966</strain>
    </source>
</reference>
<dbReference type="VEuPathDB" id="FungiDB:MGL_3321"/>
<dbReference type="GeneID" id="5854083"/>
<dbReference type="RefSeq" id="XP_001729777.1">
    <property type="nucleotide sequence ID" value="XM_001729725.1"/>
</dbReference>
<dbReference type="Proteomes" id="UP000008837">
    <property type="component" value="Unassembled WGS sequence"/>
</dbReference>
<dbReference type="InParanoid" id="A8Q7B7"/>
<evidence type="ECO:0000313" key="1">
    <source>
        <dbReference type="EMBL" id="EDP42563.1"/>
    </source>
</evidence>
<comment type="caution">
    <text evidence="1">The sequence shown here is derived from an EMBL/GenBank/DDBJ whole genome shotgun (WGS) entry which is preliminary data.</text>
</comment>
<dbReference type="OMA" id="CWWHAQP"/>
<name>A8Q7B7_MALGO</name>
<dbReference type="OrthoDB" id="3336654at2759"/>